<proteinExistence type="predicted"/>
<name>Q6IJJ7_DROME</name>
<dbReference type="EMBL" id="BK002719">
    <property type="protein sequence ID" value="DAA04224.1"/>
    <property type="molecule type" value="Genomic_DNA"/>
</dbReference>
<feature type="compositionally biased region" description="Basic and acidic residues" evidence="1">
    <location>
        <begin position="99"/>
        <end position="117"/>
    </location>
</feature>
<protein>
    <submittedName>
        <fullName evidence="2">HDC14802</fullName>
    </submittedName>
</protein>
<gene>
    <name evidence="2" type="ORF">HDC14802</name>
</gene>
<reference evidence="2" key="1">
    <citation type="journal article" date="2003" name="Genome Biol.">
        <title>An integrated gene annotation and transcriptional profiling approach towards the full gene content of the Drosophila genome.</title>
        <authorList>
            <person name="Hild M."/>
            <person name="Beckmann B."/>
            <person name="Haas S.A."/>
            <person name="Koch B."/>
            <person name="Solovyev V."/>
            <person name="Busold C."/>
            <person name="Fellenberg K."/>
            <person name="Boutros M."/>
            <person name="Vingron M."/>
            <person name="Sauer F."/>
            <person name="Hoheisel J.D."/>
            <person name="Paro R."/>
        </authorList>
    </citation>
    <scope>NUCLEOTIDE SEQUENCE</scope>
</reference>
<organism evidence="2">
    <name type="scientific">Drosophila melanogaster</name>
    <name type="common">Fruit fly</name>
    <dbReference type="NCBI Taxonomy" id="7227"/>
    <lineage>
        <taxon>Eukaryota</taxon>
        <taxon>Metazoa</taxon>
        <taxon>Ecdysozoa</taxon>
        <taxon>Arthropoda</taxon>
        <taxon>Hexapoda</taxon>
        <taxon>Insecta</taxon>
        <taxon>Pterygota</taxon>
        <taxon>Neoptera</taxon>
        <taxon>Endopterygota</taxon>
        <taxon>Diptera</taxon>
        <taxon>Brachycera</taxon>
        <taxon>Muscomorpha</taxon>
        <taxon>Ephydroidea</taxon>
        <taxon>Drosophilidae</taxon>
        <taxon>Drosophila</taxon>
        <taxon>Sophophora</taxon>
    </lineage>
</organism>
<sequence length="182" mass="20359">MGGFPGTNTKPADQLVRHNAILMLLKAAAHRMENEAQVMSNALKKPEHPLPPEMLDMKMTMTRETEVEMEMEETAKTHSSSLEVHENAQQEGAPAGRRHREEPEDGHISLSRLDYKTGHTAKPQSPKHTDDVVDDVERRCIAPPKMANGQPKTLVPTRKQELHTRKNKTLEIGAIANTLSIH</sequence>
<evidence type="ECO:0000256" key="1">
    <source>
        <dbReference type="SAM" id="MobiDB-lite"/>
    </source>
</evidence>
<evidence type="ECO:0000313" key="2">
    <source>
        <dbReference type="EMBL" id="DAA04224.1"/>
    </source>
</evidence>
<dbReference type="AlphaFoldDB" id="Q6IJJ7"/>
<feature type="region of interest" description="Disordered" evidence="1">
    <location>
        <begin position="77"/>
        <end position="133"/>
    </location>
</feature>
<accession>Q6IJJ7</accession>